<feature type="transmembrane region" description="Helical" evidence="6">
    <location>
        <begin position="6"/>
        <end position="29"/>
    </location>
</feature>
<reference evidence="7 8" key="1">
    <citation type="journal article" date="2011" name="Stand. Genomic Sci.">
        <title>Complete genome sequence of Parvibaculum lavamentivorans type strain (DS-1(T)).</title>
        <authorList>
            <person name="Schleheck D."/>
            <person name="Weiss M."/>
            <person name="Pitluck S."/>
            <person name="Bruce D."/>
            <person name="Land M.L."/>
            <person name="Han S."/>
            <person name="Saunders E."/>
            <person name="Tapia R."/>
            <person name="Detter C."/>
            <person name="Brettin T."/>
            <person name="Han J."/>
            <person name="Woyke T."/>
            <person name="Goodwin L."/>
            <person name="Pennacchio L."/>
            <person name="Nolan M."/>
            <person name="Cook A.M."/>
            <person name="Kjelleberg S."/>
            <person name="Thomas T."/>
        </authorList>
    </citation>
    <scope>NUCLEOTIDE SEQUENCE [LARGE SCALE GENOMIC DNA]</scope>
    <source>
        <strain evidence="8">DS-1 / DSM 13023 / NCIMB 13966</strain>
    </source>
</reference>
<dbReference type="PANTHER" id="PTHR30086">
    <property type="entry name" value="ARGININE EXPORTER PROTEIN ARGO"/>
    <property type="match status" value="1"/>
</dbReference>
<dbReference type="STRING" id="402881.Plav_0754"/>
<dbReference type="EMBL" id="CP000774">
    <property type="protein sequence ID" value="ABS62377.1"/>
    <property type="molecule type" value="Genomic_DNA"/>
</dbReference>
<feature type="transmembrane region" description="Helical" evidence="6">
    <location>
        <begin position="187"/>
        <end position="212"/>
    </location>
</feature>
<dbReference type="Proteomes" id="UP000006377">
    <property type="component" value="Chromosome"/>
</dbReference>
<evidence type="ECO:0000256" key="6">
    <source>
        <dbReference type="SAM" id="Phobius"/>
    </source>
</evidence>
<evidence type="ECO:0000256" key="2">
    <source>
        <dbReference type="ARBA" id="ARBA00022475"/>
    </source>
</evidence>
<name>A7HR44_PARL1</name>
<gene>
    <name evidence="7" type="ordered locus">Plav_0754</name>
</gene>
<dbReference type="InterPro" id="IPR001123">
    <property type="entry name" value="LeuE-type"/>
</dbReference>
<protein>
    <submittedName>
        <fullName evidence="7">Lysine exporter protein (LYSE/YGGA)</fullName>
    </submittedName>
</protein>
<dbReference type="OrthoDB" id="7874789at2"/>
<dbReference type="Pfam" id="PF01810">
    <property type="entry name" value="LysE"/>
    <property type="match status" value="1"/>
</dbReference>
<proteinExistence type="predicted"/>
<comment type="subcellular location">
    <subcellularLocation>
        <location evidence="1">Cell membrane</location>
        <topology evidence="1">Multi-pass membrane protein</topology>
    </subcellularLocation>
</comment>
<accession>A7HR44</accession>
<evidence type="ECO:0000256" key="5">
    <source>
        <dbReference type="ARBA" id="ARBA00023136"/>
    </source>
</evidence>
<dbReference type="AlphaFoldDB" id="A7HR44"/>
<dbReference type="eggNOG" id="COG1280">
    <property type="taxonomic scope" value="Bacteria"/>
</dbReference>
<evidence type="ECO:0000256" key="1">
    <source>
        <dbReference type="ARBA" id="ARBA00004651"/>
    </source>
</evidence>
<evidence type="ECO:0000313" key="8">
    <source>
        <dbReference type="Proteomes" id="UP000006377"/>
    </source>
</evidence>
<dbReference type="GO" id="GO:0005886">
    <property type="term" value="C:plasma membrane"/>
    <property type="evidence" value="ECO:0007669"/>
    <property type="project" value="UniProtKB-SubCell"/>
</dbReference>
<feature type="transmembrane region" description="Helical" evidence="6">
    <location>
        <begin position="113"/>
        <end position="139"/>
    </location>
</feature>
<evidence type="ECO:0000256" key="4">
    <source>
        <dbReference type="ARBA" id="ARBA00022989"/>
    </source>
</evidence>
<dbReference type="KEGG" id="pla:Plav_0754"/>
<dbReference type="RefSeq" id="WP_011995668.1">
    <property type="nucleotide sequence ID" value="NC_009719.1"/>
</dbReference>
<keyword evidence="5 6" id="KW-0472">Membrane</keyword>
<feature type="transmembrane region" description="Helical" evidence="6">
    <location>
        <begin position="41"/>
        <end position="62"/>
    </location>
</feature>
<organism evidence="7 8">
    <name type="scientific">Parvibaculum lavamentivorans (strain DS-1 / DSM 13023 / NCIMB 13966)</name>
    <dbReference type="NCBI Taxonomy" id="402881"/>
    <lineage>
        <taxon>Bacteria</taxon>
        <taxon>Pseudomonadati</taxon>
        <taxon>Pseudomonadota</taxon>
        <taxon>Alphaproteobacteria</taxon>
        <taxon>Hyphomicrobiales</taxon>
        <taxon>Parvibaculaceae</taxon>
        <taxon>Parvibaculum</taxon>
    </lineage>
</organism>
<feature type="transmembrane region" description="Helical" evidence="6">
    <location>
        <begin position="151"/>
        <end position="175"/>
    </location>
</feature>
<keyword evidence="2" id="KW-1003">Cell membrane</keyword>
<keyword evidence="8" id="KW-1185">Reference proteome</keyword>
<evidence type="ECO:0000313" key="7">
    <source>
        <dbReference type="EMBL" id="ABS62377.1"/>
    </source>
</evidence>
<dbReference type="GO" id="GO:0015171">
    <property type="term" value="F:amino acid transmembrane transporter activity"/>
    <property type="evidence" value="ECO:0007669"/>
    <property type="project" value="TreeGrafter"/>
</dbReference>
<keyword evidence="4 6" id="KW-1133">Transmembrane helix</keyword>
<dbReference type="HOGENOM" id="CLU_087840_1_1_5"/>
<dbReference type="PANTHER" id="PTHR30086:SF20">
    <property type="entry name" value="ARGININE EXPORTER PROTEIN ARGO-RELATED"/>
    <property type="match status" value="1"/>
</dbReference>
<evidence type="ECO:0000256" key="3">
    <source>
        <dbReference type="ARBA" id="ARBA00022692"/>
    </source>
</evidence>
<sequence>MIDFGLVANGVAIGVAVAAPIGPVNLIVIRRTLRYGWLNGFLSGGGAAAGDAIFAAIAAFGLTAAVDFVIRFETVLQFIGGFFLIGLGLRTWFAQPHFGDEAPISISGAMAGVFAATFVLTITNPATMLGFIAIFGGLAGLADAGEDYGHAATIVLAVMAGSILWWASVSGFVSLFRHRMNDRVLVIVNRVSGALIGLFGLIVLARVVAIYLL</sequence>
<feature type="transmembrane region" description="Helical" evidence="6">
    <location>
        <begin position="74"/>
        <end position="93"/>
    </location>
</feature>
<keyword evidence="3 6" id="KW-0812">Transmembrane</keyword>